<dbReference type="SMART" id="SM00387">
    <property type="entry name" value="HATPase_c"/>
    <property type="match status" value="1"/>
</dbReference>
<dbReference type="Gene3D" id="1.10.287.130">
    <property type="match status" value="1"/>
</dbReference>
<evidence type="ECO:0000313" key="8">
    <source>
        <dbReference type="EMBL" id="NHC35014.1"/>
    </source>
</evidence>
<dbReference type="InterPro" id="IPR036890">
    <property type="entry name" value="HATPase_C_sf"/>
</dbReference>
<dbReference type="SMART" id="SM00388">
    <property type="entry name" value="HisKA"/>
    <property type="match status" value="1"/>
</dbReference>
<dbReference type="EC" id="2.7.13.3" evidence="2"/>
<gene>
    <name evidence="8" type="ORF">QH73_0010140</name>
</gene>
<evidence type="ECO:0000313" key="9">
    <source>
        <dbReference type="Proteomes" id="UP000031532"/>
    </source>
</evidence>
<feature type="transmembrane region" description="Helical" evidence="6">
    <location>
        <begin position="93"/>
        <end position="110"/>
    </location>
</feature>
<keyword evidence="6" id="KW-0812">Transmembrane</keyword>
<evidence type="ECO:0000256" key="6">
    <source>
        <dbReference type="SAM" id="Phobius"/>
    </source>
</evidence>
<comment type="catalytic activity">
    <reaction evidence="1">
        <text>ATP + protein L-histidine = ADP + protein N-phospho-L-histidine.</text>
        <dbReference type="EC" id="2.7.13.3"/>
    </reaction>
</comment>
<keyword evidence="4 8" id="KW-0418">Kinase</keyword>
<keyword evidence="4 8" id="KW-0808">Transferase</keyword>
<dbReference type="InterPro" id="IPR003594">
    <property type="entry name" value="HATPase_dom"/>
</dbReference>
<dbReference type="PROSITE" id="PS50109">
    <property type="entry name" value="HIS_KIN"/>
    <property type="match status" value="1"/>
</dbReference>
<dbReference type="PANTHER" id="PTHR43547">
    <property type="entry name" value="TWO-COMPONENT HISTIDINE KINASE"/>
    <property type="match status" value="1"/>
</dbReference>
<feature type="transmembrane region" description="Helical" evidence="6">
    <location>
        <begin position="22"/>
        <end position="44"/>
    </location>
</feature>
<dbReference type="PANTHER" id="PTHR43547:SF2">
    <property type="entry name" value="HYBRID SIGNAL TRANSDUCTION HISTIDINE KINASE C"/>
    <property type="match status" value="1"/>
</dbReference>
<organism evidence="8 9">
    <name type="scientific">Scytonema millei VB511283</name>
    <dbReference type="NCBI Taxonomy" id="1245923"/>
    <lineage>
        <taxon>Bacteria</taxon>
        <taxon>Bacillati</taxon>
        <taxon>Cyanobacteriota</taxon>
        <taxon>Cyanophyceae</taxon>
        <taxon>Nostocales</taxon>
        <taxon>Scytonemataceae</taxon>
        <taxon>Scytonema</taxon>
    </lineage>
</organism>
<reference evidence="8 9" key="1">
    <citation type="journal article" date="2015" name="Genome Announc.">
        <title>Draft Genome Sequence of the Terrestrial Cyanobacterium Scytonema millei VB511283, Isolated from Eastern India.</title>
        <authorList>
            <person name="Sen D."/>
            <person name="Chandrababunaidu M.M."/>
            <person name="Singh D."/>
            <person name="Sanghi N."/>
            <person name="Ghorai A."/>
            <person name="Mishra G.P."/>
            <person name="Madduluri M."/>
            <person name="Adhikary S.P."/>
            <person name="Tripathy S."/>
        </authorList>
    </citation>
    <scope>NUCLEOTIDE SEQUENCE [LARGE SCALE GENOMIC DNA]</scope>
    <source>
        <strain evidence="8 9">VB511283</strain>
    </source>
</reference>
<dbReference type="EMBL" id="JTJC03000002">
    <property type="protein sequence ID" value="NHC35014.1"/>
    <property type="molecule type" value="Genomic_DNA"/>
</dbReference>
<name>A0A9X5E6B3_9CYAN</name>
<evidence type="ECO:0000256" key="1">
    <source>
        <dbReference type="ARBA" id="ARBA00000085"/>
    </source>
</evidence>
<dbReference type="GO" id="GO:0000155">
    <property type="term" value="F:phosphorelay sensor kinase activity"/>
    <property type="evidence" value="ECO:0007669"/>
    <property type="project" value="InterPro"/>
</dbReference>
<evidence type="ECO:0000256" key="4">
    <source>
        <dbReference type="ARBA" id="ARBA00022777"/>
    </source>
</evidence>
<dbReference type="Gene3D" id="3.30.565.10">
    <property type="entry name" value="Histidine kinase-like ATPase, C-terminal domain"/>
    <property type="match status" value="1"/>
</dbReference>
<dbReference type="SUPFAM" id="SSF55874">
    <property type="entry name" value="ATPase domain of HSP90 chaperone/DNA topoisomerase II/histidine kinase"/>
    <property type="match status" value="1"/>
</dbReference>
<dbReference type="PRINTS" id="PR00344">
    <property type="entry name" value="BCTRLSENSOR"/>
</dbReference>
<dbReference type="InterPro" id="IPR036097">
    <property type="entry name" value="HisK_dim/P_sf"/>
</dbReference>
<dbReference type="InterPro" id="IPR004358">
    <property type="entry name" value="Sig_transdc_His_kin-like_C"/>
</dbReference>
<dbReference type="InterPro" id="IPR003661">
    <property type="entry name" value="HisK_dim/P_dom"/>
</dbReference>
<dbReference type="AlphaFoldDB" id="A0A9X5E6B3"/>
<dbReference type="CDD" id="cd00075">
    <property type="entry name" value="HATPase"/>
    <property type="match status" value="1"/>
</dbReference>
<dbReference type="OrthoDB" id="418136at2"/>
<comment type="caution">
    <text evidence="8">The sequence shown here is derived from an EMBL/GenBank/DDBJ whole genome shotgun (WGS) entry which is preliminary data.</text>
</comment>
<dbReference type="CDD" id="cd00082">
    <property type="entry name" value="HisKA"/>
    <property type="match status" value="1"/>
</dbReference>
<keyword evidence="6" id="KW-0472">Membrane</keyword>
<dbReference type="Proteomes" id="UP000031532">
    <property type="component" value="Unassembled WGS sequence"/>
</dbReference>
<dbReference type="InterPro" id="IPR005467">
    <property type="entry name" value="His_kinase_dom"/>
</dbReference>
<dbReference type="Pfam" id="PF00512">
    <property type="entry name" value="HisKA"/>
    <property type="match status" value="1"/>
</dbReference>
<protein>
    <recommendedName>
        <fullName evidence="2">histidine kinase</fullName>
        <ecNumber evidence="2">2.7.13.3</ecNumber>
    </recommendedName>
</protein>
<evidence type="ECO:0000256" key="3">
    <source>
        <dbReference type="ARBA" id="ARBA00022553"/>
    </source>
</evidence>
<feature type="domain" description="Histidine kinase" evidence="7">
    <location>
        <begin position="143"/>
        <end position="364"/>
    </location>
</feature>
<evidence type="ECO:0000256" key="2">
    <source>
        <dbReference type="ARBA" id="ARBA00012438"/>
    </source>
</evidence>
<keyword evidence="9" id="KW-1185">Reference proteome</keyword>
<sequence>MIKESNEDKTIALHKNFSWSSLWQVISLFAVVLILEFVTPVDYVFGYLYTGPILISASRLGRKATFYTTLAAVGLTILNLWLPGDKIAEPSTVASRIIAAIALIVTGILGDRNRQYEIAIAQQQVQLQSQQELARVREDFASTLTHDLKTPLLGAIETLKAWEQGKFGTVTPTHHKILEKIIRSHQSRLQLVETLLDVYRNDTEGLQLQLAPVDLVTIAQAAIASLTDLAASRQIYINLGYGDSDFRRAMRVNGDALQLARVFTNLLTNGINHSRRGGKVEVVFESQTGYCLVKVLDNGLGITSEQLPHLFERFYQGHSDRQAKGSGLGLYLTRQIISARGGTIWAENRLPQGALFCFRLPALSVYT</sequence>
<keyword evidence="5" id="KW-0902">Two-component regulatory system</keyword>
<proteinExistence type="predicted"/>
<keyword evidence="3" id="KW-0597">Phosphoprotein</keyword>
<dbReference type="SUPFAM" id="SSF47384">
    <property type="entry name" value="Homodimeric domain of signal transducing histidine kinase"/>
    <property type="match status" value="1"/>
</dbReference>
<evidence type="ECO:0000259" key="7">
    <source>
        <dbReference type="PROSITE" id="PS50109"/>
    </source>
</evidence>
<evidence type="ECO:0000256" key="5">
    <source>
        <dbReference type="ARBA" id="ARBA00023012"/>
    </source>
</evidence>
<accession>A0A9X5E6B3</accession>
<keyword evidence="6" id="KW-1133">Transmembrane helix</keyword>
<feature type="transmembrane region" description="Helical" evidence="6">
    <location>
        <begin position="64"/>
        <end position="81"/>
    </location>
</feature>
<dbReference type="Pfam" id="PF02518">
    <property type="entry name" value="HATPase_c"/>
    <property type="match status" value="1"/>
</dbReference>